<evidence type="ECO:0000313" key="3">
    <source>
        <dbReference type="Proteomes" id="UP000249135"/>
    </source>
</evidence>
<dbReference type="Pfam" id="PF05708">
    <property type="entry name" value="Peptidase_C92"/>
    <property type="match status" value="1"/>
</dbReference>
<name>A0A2W5S5N7_VARPD</name>
<keyword evidence="1" id="KW-0732">Signal</keyword>
<evidence type="ECO:0000256" key="1">
    <source>
        <dbReference type="SAM" id="SignalP"/>
    </source>
</evidence>
<protein>
    <submittedName>
        <fullName evidence="2">N1pC/P60 superfamily peptidases</fullName>
    </submittedName>
</protein>
<dbReference type="InterPro" id="IPR038765">
    <property type="entry name" value="Papain-like_cys_pep_sf"/>
</dbReference>
<dbReference type="InterPro" id="IPR024453">
    <property type="entry name" value="Peptidase_C92"/>
</dbReference>
<dbReference type="PROSITE" id="PS51257">
    <property type="entry name" value="PROKAR_LIPOPROTEIN"/>
    <property type="match status" value="1"/>
</dbReference>
<feature type="signal peptide" evidence="1">
    <location>
        <begin position="1"/>
        <end position="27"/>
    </location>
</feature>
<dbReference type="EMBL" id="QFPP01000107">
    <property type="protein sequence ID" value="PZQ74943.1"/>
    <property type="molecule type" value="Genomic_DNA"/>
</dbReference>
<dbReference type="AlphaFoldDB" id="A0A2W5S5N7"/>
<dbReference type="NCBIfam" id="NF008552">
    <property type="entry name" value="PRK11479.1"/>
    <property type="match status" value="1"/>
</dbReference>
<dbReference type="Proteomes" id="UP000249135">
    <property type="component" value="Unassembled WGS sequence"/>
</dbReference>
<evidence type="ECO:0000313" key="2">
    <source>
        <dbReference type="EMBL" id="PZQ74943.1"/>
    </source>
</evidence>
<organism evidence="2 3">
    <name type="scientific">Variovorax paradoxus</name>
    <dbReference type="NCBI Taxonomy" id="34073"/>
    <lineage>
        <taxon>Bacteria</taxon>
        <taxon>Pseudomonadati</taxon>
        <taxon>Pseudomonadota</taxon>
        <taxon>Betaproteobacteria</taxon>
        <taxon>Burkholderiales</taxon>
        <taxon>Comamonadaceae</taxon>
        <taxon>Variovorax</taxon>
    </lineage>
</organism>
<gene>
    <name evidence="2" type="ORF">DI563_10970</name>
</gene>
<accession>A0A2W5S5N7</accession>
<feature type="chain" id="PRO_5015930614" evidence="1">
    <location>
        <begin position="28"/>
        <end position="263"/>
    </location>
</feature>
<proteinExistence type="predicted"/>
<dbReference type="Gene3D" id="3.90.1720.10">
    <property type="entry name" value="endopeptidase domain like (from Nostoc punctiforme)"/>
    <property type="match status" value="1"/>
</dbReference>
<comment type="caution">
    <text evidence="2">The sequence shown here is derived from an EMBL/GenBank/DDBJ whole genome shotgun (WGS) entry which is preliminary data.</text>
</comment>
<sequence>MQRTLGAAALLVGLIVTLAGCASRVQAPSTEAPLGVRFQNSGIAPGNGGELVSAAVLEPGDILLTSVATVNSFGIRLGTFSPVSHAVLYLGDGQVAEAVGSGVRARPLEAVVAEEQMVVAFRLPGVSPAHAQRLNGWALSQVGTRYNTGGVLLQAPFVLNRRVCELPLLPDAVRNFCVSGMASVQLGTSRDDQFFCSQFVLEAYRQAGLPITAADPRWVSPADLLHMREGDVPSIPSTRPLRYVGHLKYNPPPVITADGADTR</sequence>
<reference evidence="2 3" key="1">
    <citation type="submission" date="2017-08" db="EMBL/GenBank/DDBJ databases">
        <title>Infants hospitalized years apart are colonized by the same room-sourced microbial strains.</title>
        <authorList>
            <person name="Brooks B."/>
            <person name="Olm M.R."/>
            <person name="Firek B.A."/>
            <person name="Baker R."/>
            <person name="Thomas B.C."/>
            <person name="Morowitz M.J."/>
            <person name="Banfield J.F."/>
        </authorList>
    </citation>
    <scope>NUCLEOTIDE SEQUENCE [LARGE SCALE GENOMIC DNA]</scope>
    <source>
        <strain evidence="2">S2_005_003_R2_41</strain>
    </source>
</reference>
<dbReference type="SUPFAM" id="SSF54001">
    <property type="entry name" value="Cysteine proteinases"/>
    <property type="match status" value="1"/>
</dbReference>